<sequence length="247" mass="26671">MIGSIDIAEIGFLLGDPARAAILAALMDGRAQTAKELAFAAGITAPTASAHLARLTAANLLEVAAQGRHRYFRIVSPLVASMVESVMAMAAVQTPPRRRTPTIRDRALADARFCYDHLAGRLGVTLLERLRAAEHVLVEGDGAELTEDGARLLGEVGLEIEPLRRSRRIFCRCCLDWSERLPHLGGAVGAALATHFLEHRWIERQPTGRAVTLTPIGSAALNRHFAIDFTPVETSRPASLPRVAVHA</sequence>
<dbReference type="GO" id="GO:0003677">
    <property type="term" value="F:DNA binding"/>
    <property type="evidence" value="ECO:0007669"/>
    <property type="project" value="TreeGrafter"/>
</dbReference>
<dbReference type="Proteomes" id="UP000199647">
    <property type="component" value="Unassembled WGS sequence"/>
</dbReference>
<keyword evidence="3" id="KW-1185">Reference proteome</keyword>
<dbReference type="GO" id="GO:0010288">
    <property type="term" value="P:response to lead ion"/>
    <property type="evidence" value="ECO:0007669"/>
    <property type="project" value="TreeGrafter"/>
</dbReference>
<evidence type="ECO:0000313" key="2">
    <source>
        <dbReference type="EMBL" id="SER39019.1"/>
    </source>
</evidence>
<dbReference type="SUPFAM" id="SSF46785">
    <property type="entry name" value="Winged helix' DNA-binding domain"/>
    <property type="match status" value="1"/>
</dbReference>
<dbReference type="GO" id="GO:0046686">
    <property type="term" value="P:response to cadmium ion"/>
    <property type="evidence" value="ECO:0007669"/>
    <property type="project" value="TreeGrafter"/>
</dbReference>
<dbReference type="RefSeq" id="WP_092499091.1">
    <property type="nucleotide sequence ID" value="NZ_FOFG01000017.1"/>
</dbReference>
<proteinExistence type="predicted"/>
<organism evidence="2 3">
    <name type="scientific">Faunimonas pinastri</name>
    <dbReference type="NCBI Taxonomy" id="1855383"/>
    <lineage>
        <taxon>Bacteria</taxon>
        <taxon>Pseudomonadati</taxon>
        <taxon>Pseudomonadota</taxon>
        <taxon>Alphaproteobacteria</taxon>
        <taxon>Hyphomicrobiales</taxon>
        <taxon>Afifellaceae</taxon>
        <taxon>Faunimonas</taxon>
    </lineage>
</organism>
<dbReference type="EMBL" id="FOFG01000017">
    <property type="protein sequence ID" value="SER39019.1"/>
    <property type="molecule type" value="Genomic_DNA"/>
</dbReference>
<dbReference type="AlphaFoldDB" id="A0A1H9NTT5"/>
<dbReference type="InterPro" id="IPR001845">
    <property type="entry name" value="HTH_ArsR_DNA-bd_dom"/>
</dbReference>
<dbReference type="InterPro" id="IPR036388">
    <property type="entry name" value="WH-like_DNA-bd_sf"/>
</dbReference>
<dbReference type="PROSITE" id="PS50987">
    <property type="entry name" value="HTH_ARSR_2"/>
    <property type="match status" value="1"/>
</dbReference>
<protein>
    <submittedName>
        <fullName evidence="2">Transcriptional regulator, ArsR family</fullName>
    </submittedName>
</protein>
<name>A0A1H9NTT5_9HYPH</name>
<dbReference type="STRING" id="1855383.SAMN05216548_11733"/>
<feature type="domain" description="HTH arsR-type" evidence="1">
    <location>
        <begin position="1"/>
        <end position="94"/>
    </location>
</feature>
<dbReference type="OrthoDB" id="9797716at2"/>
<dbReference type="SMART" id="SM00418">
    <property type="entry name" value="HTH_ARSR"/>
    <property type="match status" value="1"/>
</dbReference>
<accession>A0A1H9NTT5</accession>
<dbReference type="CDD" id="cd00090">
    <property type="entry name" value="HTH_ARSR"/>
    <property type="match status" value="1"/>
</dbReference>
<evidence type="ECO:0000313" key="3">
    <source>
        <dbReference type="Proteomes" id="UP000199647"/>
    </source>
</evidence>
<reference evidence="2 3" key="1">
    <citation type="submission" date="2016-10" db="EMBL/GenBank/DDBJ databases">
        <authorList>
            <person name="de Groot N.N."/>
        </authorList>
    </citation>
    <scope>NUCLEOTIDE SEQUENCE [LARGE SCALE GENOMIC DNA]</scope>
    <source>
        <strain evidence="2 3">A52C2</strain>
    </source>
</reference>
<dbReference type="GO" id="GO:0032791">
    <property type="term" value="F:lead ion binding"/>
    <property type="evidence" value="ECO:0007669"/>
    <property type="project" value="TreeGrafter"/>
</dbReference>
<dbReference type="PANTHER" id="PTHR39168">
    <property type="entry name" value="TRANSCRIPTIONAL REGULATOR-RELATED"/>
    <property type="match status" value="1"/>
</dbReference>
<dbReference type="Gene3D" id="1.10.10.10">
    <property type="entry name" value="Winged helix-like DNA-binding domain superfamily/Winged helix DNA-binding domain"/>
    <property type="match status" value="1"/>
</dbReference>
<dbReference type="InterPro" id="IPR011991">
    <property type="entry name" value="ArsR-like_HTH"/>
</dbReference>
<gene>
    <name evidence="2" type="ORF">SAMN05216548_11733</name>
</gene>
<dbReference type="GO" id="GO:0003700">
    <property type="term" value="F:DNA-binding transcription factor activity"/>
    <property type="evidence" value="ECO:0007669"/>
    <property type="project" value="InterPro"/>
</dbReference>
<evidence type="ECO:0000259" key="1">
    <source>
        <dbReference type="PROSITE" id="PS50987"/>
    </source>
</evidence>
<dbReference type="Pfam" id="PF12840">
    <property type="entry name" value="HTH_20"/>
    <property type="match status" value="1"/>
</dbReference>
<dbReference type="InterPro" id="IPR052543">
    <property type="entry name" value="HTH_Metal-responsive_Reg"/>
</dbReference>
<dbReference type="GO" id="GO:0097063">
    <property type="term" value="F:cadmium ion sensor activity"/>
    <property type="evidence" value="ECO:0007669"/>
    <property type="project" value="TreeGrafter"/>
</dbReference>
<dbReference type="InterPro" id="IPR036390">
    <property type="entry name" value="WH_DNA-bd_sf"/>
</dbReference>
<dbReference type="PANTHER" id="PTHR39168:SF1">
    <property type="entry name" value="TRANSCRIPTIONAL REGULATORY PROTEIN"/>
    <property type="match status" value="1"/>
</dbReference>